<evidence type="ECO:0000256" key="2">
    <source>
        <dbReference type="ARBA" id="ARBA00023002"/>
    </source>
</evidence>
<comment type="similarity">
    <text evidence="1">Belongs to the iron-containing alcohol dehydrogenase family.</text>
</comment>
<dbReference type="GO" id="GO:0046872">
    <property type="term" value="F:metal ion binding"/>
    <property type="evidence" value="ECO:0007669"/>
    <property type="project" value="InterPro"/>
</dbReference>
<name>X0WDU3_9ZZZZ</name>
<dbReference type="Gene3D" id="3.40.50.1970">
    <property type="match status" value="1"/>
</dbReference>
<dbReference type="SUPFAM" id="SSF56796">
    <property type="entry name" value="Dehydroquinate synthase-like"/>
    <property type="match status" value="1"/>
</dbReference>
<dbReference type="PANTHER" id="PTHR11496">
    <property type="entry name" value="ALCOHOL DEHYDROGENASE"/>
    <property type="match status" value="1"/>
</dbReference>
<dbReference type="InterPro" id="IPR039697">
    <property type="entry name" value="Alcohol_dehydrogenase_Fe"/>
</dbReference>
<dbReference type="Pfam" id="PF00465">
    <property type="entry name" value="Fe-ADH"/>
    <property type="match status" value="1"/>
</dbReference>
<evidence type="ECO:0000256" key="3">
    <source>
        <dbReference type="ARBA" id="ARBA00023027"/>
    </source>
</evidence>
<keyword evidence="3" id="KW-0520">NAD</keyword>
<reference evidence="5" key="1">
    <citation type="journal article" date="2014" name="Front. Microbiol.">
        <title>High frequency of phylogenetically diverse reductive dehalogenase-homologous genes in deep subseafloor sedimentary metagenomes.</title>
        <authorList>
            <person name="Kawai M."/>
            <person name="Futagami T."/>
            <person name="Toyoda A."/>
            <person name="Takaki Y."/>
            <person name="Nishi S."/>
            <person name="Hori S."/>
            <person name="Arai W."/>
            <person name="Tsubouchi T."/>
            <person name="Morono Y."/>
            <person name="Uchiyama I."/>
            <person name="Ito T."/>
            <person name="Fujiyama A."/>
            <person name="Inagaki F."/>
            <person name="Takami H."/>
        </authorList>
    </citation>
    <scope>NUCLEOTIDE SEQUENCE</scope>
    <source>
        <strain evidence="5">Expedition CK06-06</strain>
    </source>
</reference>
<dbReference type="InterPro" id="IPR001670">
    <property type="entry name" value="ADH_Fe/GldA"/>
</dbReference>
<dbReference type="PROSITE" id="PS00913">
    <property type="entry name" value="ADH_IRON_1"/>
    <property type="match status" value="1"/>
</dbReference>
<evidence type="ECO:0000259" key="4">
    <source>
        <dbReference type="Pfam" id="PF00465"/>
    </source>
</evidence>
<dbReference type="AlphaFoldDB" id="X0WDU3"/>
<dbReference type="Gene3D" id="1.20.1090.10">
    <property type="entry name" value="Dehydroquinate synthase-like - alpha domain"/>
    <property type="match status" value="1"/>
</dbReference>
<dbReference type="FunFam" id="3.40.50.1970:FF:000003">
    <property type="entry name" value="Alcohol dehydrogenase, iron-containing"/>
    <property type="match status" value="1"/>
</dbReference>
<organism evidence="5">
    <name type="scientific">marine sediment metagenome</name>
    <dbReference type="NCBI Taxonomy" id="412755"/>
    <lineage>
        <taxon>unclassified sequences</taxon>
        <taxon>metagenomes</taxon>
        <taxon>ecological metagenomes</taxon>
    </lineage>
</organism>
<protein>
    <recommendedName>
        <fullName evidence="4">Alcohol dehydrogenase iron-type/glycerol dehydrogenase GldA domain-containing protein</fullName>
    </recommendedName>
</protein>
<evidence type="ECO:0000256" key="1">
    <source>
        <dbReference type="ARBA" id="ARBA00007358"/>
    </source>
</evidence>
<proteinExistence type="inferred from homology"/>
<comment type="caution">
    <text evidence="5">The sequence shown here is derived from an EMBL/GenBank/DDBJ whole genome shotgun (WGS) entry which is preliminary data.</text>
</comment>
<dbReference type="PANTHER" id="PTHR11496:SF102">
    <property type="entry name" value="ALCOHOL DEHYDROGENASE 4"/>
    <property type="match status" value="1"/>
</dbReference>
<gene>
    <name evidence="5" type="ORF">S01H1_49328</name>
</gene>
<evidence type="ECO:0000313" key="5">
    <source>
        <dbReference type="EMBL" id="GAG21352.1"/>
    </source>
</evidence>
<feature type="non-terminal residue" evidence="5">
    <location>
        <position position="147"/>
    </location>
</feature>
<dbReference type="InterPro" id="IPR018211">
    <property type="entry name" value="ADH_Fe_CS"/>
</dbReference>
<keyword evidence="2" id="KW-0560">Oxidoreductase</keyword>
<dbReference type="GO" id="GO:0004022">
    <property type="term" value="F:alcohol dehydrogenase (NAD+) activity"/>
    <property type="evidence" value="ECO:0007669"/>
    <property type="project" value="TreeGrafter"/>
</dbReference>
<feature type="domain" description="Alcohol dehydrogenase iron-type/glycerol dehydrogenase GldA" evidence="4">
    <location>
        <begin position="2"/>
        <end position="117"/>
    </location>
</feature>
<dbReference type="EMBL" id="BARS01031721">
    <property type="protein sequence ID" value="GAG21352.1"/>
    <property type="molecule type" value="Genomic_DNA"/>
</dbReference>
<accession>X0WDU3</accession>
<sequence length="147" mass="15038">MEVSVYAGVTGEPDTDMVGRGLQQFQARGCNGIVALGGGSAIDTAKTISVLATNDGTVKQFMGTDNVPNPGAGVIALPTTSGTGSEATRVVVIADSNSKLKMSGRSTAYLPSVTILDYKLTMSMPRPLTAATGIDALTHAIEAYVSK</sequence>